<evidence type="ECO:0000259" key="2">
    <source>
        <dbReference type="Pfam" id="PF13902"/>
    </source>
</evidence>
<evidence type="ECO:0000313" key="4">
    <source>
        <dbReference type="Proteomes" id="UP000182658"/>
    </source>
</evidence>
<name>A0A1J7JPN5_9PEZI</name>
<dbReference type="AlphaFoldDB" id="A0A1J7JPN5"/>
<dbReference type="OrthoDB" id="10256743at2759"/>
<organism evidence="3 4">
    <name type="scientific">Coniochaeta ligniaria NRRL 30616</name>
    <dbReference type="NCBI Taxonomy" id="1408157"/>
    <lineage>
        <taxon>Eukaryota</taxon>
        <taxon>Fungi</taxon>
        <taxon>Dikarya</taxon>
        <taxon>Ascomycota</taxon>
        <taxon>Pezizomycotina</taxon>
        <taxon>Sordariomycetes</taxon>
        <taxon>Sordariomycetidae</taxon>
        <taxon>Coniochaetales</taxon>
        <taxon>Coniochaetaceae</taxon>
        <taxon>Coniochaeta</taxon>
    </lineage>
</organism>
<dbReference type="SUPFAM" id="SSF82708">
    <property type="entry name" value="R3H domain"/>
    <property type="match status" value="1"/>
</dbReference>
<dbReference type="Proteomes" id="UP000182658">
    <property type="component" value="Unassembled WGS sequence"/>
</dbReference>
<feature type="region of interest" description="Disordered" evidence="1">
    <location>
        <begin position="1"/>
        <end position="33"/>
    </location>
</feature>
<dbReference type="InterPro" id="IPR036867">
    <property type="entry name" value="R3H_dom_sf"/>
</dbReference>
<evidence type="ECO:0000256" key="1">
    <source>
        <dbReference type="SAM" id="MobiDB-lite"/>
    </source>
</evidence>
<proteinExistence type="predicted"/>
<reference evidence="3 4" key="1">
    <citation type="submission" date="2016-10" db="EMBL/GenBank/DDBJ databases">
        <title>Draft genome sequence of Coniochaeta ligniaria NRRL30616, a lignocellulolytic fungus for bioabatement of inhibitors in plant biomass hydrolysates.</title>
        <authorList>
            <consortium name="DOE Joint Genome Institute"/>
            <person name="Jimenez D.J."/>
            <person name="Hector R.E."/>
            <person name="Riley R."/>
            <person name="Sun H."/>
            <person name="Grigoriev I.V."/>
            <person name="Van Elsas J.D."/>
            <person name="Nichols N.N."/>
        </authorList>
    </citation>
    <scope>NUCLEOTIDE SEQUENCE [LARGE SCALE GENOMIC DNA]</scope>
    <source>
        <strain evidence="3 4">NRRL 30616</strain>
    </source>
</reference>
<dbReference type="InterPro" id="IPR025952">
    <property type="entry name" value="R3H-assoc_dom"/>
</dbReference>
<dbReference type="EMBL" id="KV875095">
    <property type="protein sequence ID" value="OIW31888.1"/>
    <property type="molecule type" value="Genomic_DNA"/>
</dbReference>
<keyword evidence="4" id="KW-1185">Reference proteome</keyword>
<feature type="compositionally biased region" description="Basic and acidic residues" evidence="1">
    <location>
        <begin position="106"/>
        <end position="124"/>
    </location>
</feature>
<dbReference type="InParanoid" id="A0A1J7JPN5"/>
<dbReference type="Pfam" id="PF13902">
    <property type="entry name" value="R3H-assoc"/>
    <property type="match status" value="1"/>
</dbReference>
<feature type="region of interest" description="Disordered" evidence="1">
    <location>
        <begin position="94"/>
        <end position="124"/>
    </location>
</feature>
<protein>
    <recommendedName>
        <fullName evidence="2">R3H-associated N-terminal domain-containing protein</fullName>
    </recommendedName>
</protein>
<feature type="domain" description="R3H-associated N-terminal" evidence="2">
    <location>
        <begin position="104"/>
        <end position="217"/>
    </location>
</feature>
<sequence>MAIYSAVPPPHEHPPVGTPTPYSPGHHHQLSSASTASVDVEAWTVSALQSLSISPVAVGIGHPLSIPLDDDARQAAAATRMKLRHVTIDANAVGTSITPPRKLPRRRDSMDRREALLKGKEGSRQRRRWENDRLLHLPNIEPPTPADWDVRPTYPVHHIPYQLAQFWDQKGTVRERAEQRKAGSFASGPAAQQRNTVGKVPRDLHTKAKRTPAVKSWLRVLEEPVRQFLVDRGVAGAEESDSSSSLDSEDEEIVFVGRNGSMTDARGWKKARRETRDRETQEGMVLDSLGDDESASFKYVYLPSLVVLLAALRRALTLGSYRRWLTHSISDYYGLDSRSVEIGTPAKKVVYIGIKQVQLPRRELPRPLWEMF</sequence>
<feature type="region of interest" description="Disordered" evidence="1">
    <location>
        <begin position="175"/>
        <end position="208"/>
    </location>
</feature>
<evidence type="ECO:0000313" key="3">
    <source>
        <dbReference type="EMBL" id="OIW31888.1"/>
    </source>
</evidence>
<feature type="region of interest" description="Disordered" evidence="1">
    <location>
        <begin position="266"/>
        <end position="285"/>
    </location>
</feature>
<accession>A0A1J7JPN5</accession>
<dbReference type="GO" id="GO:0003676">
    <property type="term" value="F:nucleic acid binding"/>
    <property type="evidence" value="ECO:0007669"/>
    <property type="project" value="InterPro"/>
</dbReference>
<gene>
    <name evidence="3" type="ORF">CONLIGDRAFT_678332</name>
</gene>